<dbReference type="PANTHER" id="PTHR33050">
    <property type="entry name" value="REVERSE TRANSCRIPTASE DOMAIN-CONTAINING PROTEIN"/>
    <property type="match status" value="1"/>
</dbReference>
<evidence type="ECO:0000256" key="1">
    <source>
        <dbReference type="SAM" id="MobiDB-lite"/>
    </source>
</evidence>
<dbReference type="InterPro" id="IPR043502">
    <property type="entry name" value="DNA/RNA_pol_sf"/>
</dbReference>
<dbReference type="InterPro" id="IPR052055">
    <property type="entry name" value="Hepadnavirus_pol/RT"/>
</dbReference>
<dbReference type="PANTHER" id="PTHR33050:SF7">
    <property type="entry name" value="RIBONUCLEASE H"/>
    <property type="match status" value="1"/>
</dbReference>
<dbReference type="AlphaFoldDB" id="A0A162NQL4"/>
<accession>A0A162NQL4</accession>
<name>A0A162NQL4_9CRUS</name>
<dbReference type="GO" id="GO:0071897">
    <property type="term" value="P:DNA biosynthetic process"/>
    <property type="evidence" value="ECO:0007669"/>
    <property type="project" value="UniProtKB-ARBA"/>
</dbReference>
<keyword evidence="2" id="KW-0812">Transmembrane</keyword>
<dbReference type="InterPro" id="IPR043128">
    <property type="entry name" value="Rev_trsase/Diguanyl_cyclase"/>
</dbReference>
<keyword evidence="4" id="KW-1185">Reference proteome</keyword>
<proteinExistence type="predicted"/>
<dbReference type="Gene3D" id="3.30.70.270">
    <property type="match status" value="1"/>
</dbReference>
<feature type="region of interest" description="Disordered" evidence="1">
    <location>
        <begin position="158"/>
        <end position="207"/>
    </location>
</feature>
<organism evidence="3 4">
    <name type="scientific">Daphnia magna</name>
    <dbReference type="NCBI Taxonomy" id="35525"/>
    <lineage>
        <taxon>Eukaryota</taxon>
        <taxon>Metazoa</taxon>
        <taxon>Ecdysozoa</taxon>
        <taxon>Arthropoda</taxon>
        <taxon>Crustacea</taxon>
        <taxon>Branchiopoda</taxon>
        <taxon>Diplostraca</taxon>
        <taxon>Cladocera</taxon>
        <taxon>Anomopoda</taxon>
        <taxon>Daphniidae</taxon>
        <taxon>Daphnia</taxon>
    </lineage>
</organism>
<keyword evidence="2" id="KW-1133">Transmembrane helix</keyword>
<dbReference type="OrthoDB" id="6769862at2759"/>
<dbReference type="EMBL" id="LRGB01000560">
    <property type="protein sequence ID" value="KZS18186.1"/>
    <property type="molecule type" value="Genomic_DNA"/>
</dbReference>
<evidence type="ECO:0000313" key="3">
    <source>
        <dbReference type="EMBL" id="KZS18186.1"/>
    </source>
</evidence>
<evidence type="ECO:0000313" key="4">
    <source>
        <dbReference type="Proteomes" id="UP000076858"/>
    </source>
</evidence>
<comment type="caution">
    <text evidence="3">The sequence shown here is derived from an EMBL/GenBank/DDBJ whole genome shotgun (WGS) entry which is preliminary data.</text>
</comment>
<sequence length="566" mass="64196">MQVFASCVRMGSFDGHFDLLCPKLDETMVRYWKQAVGKDWRSNMNDFQEKSWQSVQYQVLDSFRPLLQTWNQLPVGSPLLNNMEDSLKLLGAAFAGISKLRRANAMRHVATDLLPLLKDDRMFSSREFERLFGEKFLTAMVKDADDFEKVKKFAGRSGGPFTTRSENRGSSGRGGHGYRVPDSRYPPTSSGTRRGGQGFTPSYSKSQQQSSRYVPLSSNFTLSFPVGCRLTRFGVAWSQFSTDPWILSTVLNGYFIDFIDLPFQQSAPAGCVQFPWFPWPIINLKRLNAFIRYQHFKMEGLDCVRYLLQRGDWMVKLDLQDAYFLVSLFPDHRKYFRFLWKNSIYEYSCLPFGLCTALFPNSTMFRQGPAGQSGFSPRLPALDITGLVPSPSSNVHRRSTHIPSDSVSCPLAQVGTAPTPPVQQVSTVRLEEMEEELPTKNTVIFVTSIEDIYWEKILHLDGAKSIGTASAVPDHQKSIAEAYINRILGTFCLSDYKSRAVPTDPFTQLRKQECPQDSTEFFCPYREAIGSLMFSAICPVVIVISATLCHVNMSVCLLYYLLPRRI</sequence>
<feature type="transmembrane region" description="Helical" evidence="2">
    <location>
        <begin position="532"/>
        <end position="562"/>
    </location>
</feature>
<reference evidence="3 4" key="1">
    <citation type="submission" date="2016-03" db="EMBL/GenBank/DDBJ databases">
        <title>EvidentialGene: Evidence-directed Construction of Genes on Genomes.</title>
        <authorList>
            <person name="Gilbert D.G."/>
            <person name="Choi J.-H."/>
            <person name="Mockaitis K."/>
            <person name="Colbourne J."/>
            <person name="Pfrender M."/>
        </authorList>
    </citation>
    <scope>NUCLEOTIDE SEQUENCE [LARGE SCALE GENOMIC DNA]</scope>
    <source>
        <strain evidence="3 4">Xinb3</strain>
        <tissue evidence="3">Complete organism</tissue>
    </source>
</reference>
<keyword evidence="2" id="KW-0472">Membrane</keyword>
<evidence type="ECO:0008006" key="5">
    <source>
        <dbReference type="Google" id="ProtNLM"/>
    </source>
</evidence>
<dbReference type="Gene3D" id="3.10.10.10">
    <property type="entry name" value="HIV Type 1 Reverse Transcriptase, subunit A, domain 1"/>
    <property type="match status" value="1"/>
</dbReference>
<dbReference type="SUPFAM" id="SSF56672">
    <property type="entry name" value="DNA/RNA polymerases"/>
    <property type="match status" value="1"/>
</dbReference>
<evidence type="ECO:0000256" key="2">
    <source>
        <dbReference type="SAM" id="Phobius"/>
    </source>
</evidence>
<gene>
    <name evidence="3" type="ORF">APZ42_015705</name>
</gene>
<dbReference type="Proteomes" id="UP000076858">
    <property type="component" value="Unassembled WGS sequence"/>
</dbReference>
<protein>
    <recommendedName>
        <fullName evidence="5">Reverse transcriptase domain-containing protein</fullName>
    </recommendedName>
</protein>